<keyword evidence="3" id="KW-1185">Reference proteome</keyword>
<dbReference type="EMBL" id="CP053085">
    <property type="protein sequence ID" value="QJR35516.1"/>
    <property type="molecule type" value="Genomic_DNA"/>
</dbReference>
<feature type="signal peptide" evidence="1">
    <location>
        <begin position="1"/>
        <end position="24"/>
    </location>
</feature>
<evidence type="ECO:0000313" key="3">
    <source>
        <dbReference type="Proteomes" id="UP000500938"/>
    </source>
</evidence>
<dbReference type="Proteomes" id="UP000500938">
    <property type="component" value="Chromosome"/>
</dbReference>
<name>A0A6M4IQ10_9BACT</name>
<evidence type="ECO:0000313" key="2">
    <source>
        <dbReference type="EMBL" id="QJR35516.1"/>
    </source>
</evidence>
<dbReference type="Pfam" id="PF11306">
    <property type="entry name" value="DUF3108"/>
    <property type="match status" value="1"/>
</dbReference>
<proteinExistence type="predicted"/>
<protein>
    <submittedName>
        <fullName evidence="2">DUF3108 domain-containing protein</fullName>
    </submittedName>
</protein>
<sequence>MRIVSKRMALGAAMLFAIRALPLAGQTPDSAENRGVQRLPADALSVPFKVGERLDYEVRFGSLKVGNGSMEVRDITEVRGRAVWHTVFKINGGFALYRVNDLYESWFDVATLNSLRYHQDVDEGSYERTRRYEIFPERGMFKENDRPEEPTVASPLDDGSFLYFVRTLPLEVGKSYEYARYFKAAGNPVRIRVVRRETITVPGGTFKTVVLQPTFQTKGIFSKNGKAEVWITDDDRRMMVQMKSKLSFGSLNLYLRGSSGTK</sequence>
<evidence type="ECO:0000256" key="1">
    <source>
        <dbReference type="SAM" id="SignalP"/>
    </source>
</evidence>
<reference evidence="2 3" key="1">
    <citation type="submission" date="2020-05" db="EMBL/GenBank/DDBJ databases">
        <title>Complete genome sequence of Gemmatimonas greenlandica TET16.</title>
        <authorList>
            <person name="Zeng Y."/>
        </authorList>
    </citation>
    <scope>NUCLEOTIDE SEQUENCE [LARGE SCALE GENOMIC DNA]</scope>
    <source>
        <strain evidence="2 3">TET16</strain>
    </source>
</reference>
<dbReference type="AlphaFoldDB" id="A0A6M4IQ10"/>
<organism evidence="2 3">
    <name type="scientific">Gemmatimonas groenlandica</name>
    <dbReference type="NCBI Taxonomy" id="2732249"/>
    <lineage>
        <taxon>Bacteria</taxon>
        <taxon>Pseudomonadati</taxon>
        <taxon>Gemmatimonadota</taxon>
        <taxon>Gemmatimonadia</taxon>
        <taxon>Gemmatimonadales</taxon>
        <taxon>Gemmatimonadaceae</taxon>
        <taxon>Gemmatimonas</taxon>
    </lineage>
</organism>
<feature type="chain" id="PRO_5026913934" evidence="1">
    <location>
        <begin position="25"/>
        <end position="262"/>
    </location>
</feature>
<accession>A0A6M4IQ10</accession>
<gene>
    <name evidence="2" type="ORF">HKW67_08355</name>
</gene>
<dbReference type="InterPro" id="IPR021457">
    <property type="entry name" value="DUF3108"/>
</dbReference>
<dbReference type="KEGG" id="ggr:HKW67_08355"/>
<dbReference type="RefSeq" id="WP_171224946.1">
    <property type="nucleotide sequence ID" value="NZ_CP053085.1"/>
</dbReference>
<keyword evidence="1" id="KW-0732">Signal</keyword>